<dbReference type="OrthoDB" id="3646030at2759"/>
<dbReference type="PANTHER" id="PTHR47843:SF5">
    <property type="entry name" value="BTB_POZ DOMAIN PROTEIN"/>
    <property type="match status" value="1"/>
</dbReference>
<protein>
    <recommendedName>
        <fullName evidence="1">BTB domain-containing protein</fullName>
    </recommendedName>
</protein>
<name>A0A2S6CHD8_9PEZI</name>
<dbReference type="AlphaFoldDB" id="A0A2S6CHD8"/>
<dbReference type="EMBL" id="PNEN01000421">
    <property type="protein sequence ID" value="PPJ59131.1"/>
    <property type="molecule type" value="Genomic_DNA"/>
</dbReference>
<evidence type="ECO:0000313" key="2">
    <source>
        <dbReference type="EMBL" id="PPJ59131.1"/>
    </source>
</evidence>
<dbReference type="STRING" id="357750.A0A2S6CHD8"/>
<evidence type="ECO:0000313" key="3">
    <source>
        <dbReference type="Proteomes" id="UP000237631"/>
    </source>
</evidence>
<organism evidence="2 3">
    <name type="scientific">Cercospora berteroae</name>
    <dbReference type="NCBI Taxonomy" id="357750"/>
    <lineage>
        <taxon>Eukaryota</taxon>
        <taxon>Fungi</taxon>
        <taxon>Dikarya</taxon>
        <taxon>Ascomycota</taxon>
        <taxon>Pezizomycotina</taxon>
        <taxon>Dothideomycetes</taxon>
        <taxon>Dothideomycetidae</taxon>
        <taxon>Mycosphaerellales</taxon>
        <taxon>Mycosphaerellaceae</taxon>
        <taxon>Cercospora</taxon>
    </lineage>
</organism>
<dbReference type="InterPro" id="IPR000210">
    <property type="entry name" value="BTB/POZ_dom"/>
</dbReference>
<reference evidence="3" key="1">
    <citation type="journal article" date="2017" name="bioRxiv">
        <title>Conservation of a gene cluster reveals novel cercosporin biosynthetic mechanisms and extends production to the genus Colletotrichum.</title>
        <authorList>
            <person name="de Jonge R."/>
            <person name="Ebert M.K."/>
            <person name="Huitt-Roehl C.R."/>
            <person name="Pal P."/>
            <person name="Suttle J.C."/>
            <person name="Spanner R.E."/>
            <person name="Neubauer J.D."/>
            <person name="Jurick W.M.II."/>
            <person name="Stott K.A."/>
            <person name="Secor G.A."/>
            <person name="Thomma B.P.H.J."/>
            <person name="Van de Peer Y."/>
            <person name="Townsend C.A."/>
            <person name="Bolton M.D."/>
        </authorList>
    </citation>
    <scope>NUCLEOTIDE SEQUENCE [LARGE SCALE GENOMIC DNA]</scope>
    <source>
        <strain evidence="3">CBS538.71</strain>
    </source>
</reference>
<sequence>MNSFRAATTKLLDNEKFSDFTIICGATGREYKAHRSIISSQSKWFDRCCARDFAEGQQRVAILKEDDPLALKKMIEYFYKFRYSDRLSTVRIRPSNVIAGGAASDFDDVADVDTSSIIKPSIQLHAHMFAIADKYEVSDLKGFAQTRFREELAANMDSITVIAAAIRAVYLEIEMPDSDRALKDLLTIAWVVPGKRRHLQDHAEELRDEFEACPDFLFDTQVLLLKAFSSSERYPRFFCTECESEAVVEDEDAERVGQNSWLRCENCGNYSYPHWIEFSADLKIERWWASEDHQFLTGDTCSMVWVAKQEQRGDRDELKGWSIS</sequence>
<dbReference type="Proteomes" id="UP000237631">
    <property type="component" value="Unassembled WGS sequence"/>
</dbReference>
<comment type="caution">
    <text evidence="2">The sequence shown here is derived from an EMBL/GenBank/DDBJ whole genome shotgun (WGS) entry which is preliminary data.</text>
</comment>
<proteinExistence type="predicted"/>
<dbReference type="PROSITE" id="PS50097">
    <property type="entry name" value="BTB"/>
    <property type="match status" value="1"/>
</dbReference>
<dbReference type="PANTHER" id="PTHR47843">
    <property type="entry name" value="BTB DOMAIN-CONTAINING PROTEIN-RELATED"/>
    <property type="match status" value="1"/>
</dbReference>
<dbReference type="SUPFAM" id="SSF54695">
    <property type="entry name" value="POZ domain"/>
    <property type="match status" value="1"/>
</dbReference>
<feature type="domain" description="BTB" evidence="1">
    <location>
        <begin position="18"/>
        <end position="79"/>
    </location>
</feature>
<dbReference type="Gene3D" id="3.30.710.10">
    <property type="entry name" value="Potassium Channel Kv1.1, Chain A"/>
    <property type="match status" value="1"/>
</dbReference>
<evidence type="ECO:0000259" key="1">
    <source>
        <dbReference type="PROSITE" id="PS50097"/>
    </source>
</evidence>
<dbReference type="InterPro" id="IPR011333">
    <property type="entry name" value="SKP1/BTB/POZ_sf"/>
</dbReference>
<dbReference type="Pfam" id="PF00651">
    <property type="entry name" value="BTB"/>
    <property type="match status" value="1"/>
</dbReference>
<gene>
    <name evidence="2" type="ORF">CBER1_01709</name>
</gene>
<accession>A0A2S6CHD8</accession>
<dbReference type="CDD" id="cd18186">
    <property type="entry name" value="BTB_POZ_ZBTB_KLHL-like"/>
    <property type="match status" value="1"/>
</dbReference>
<keyword evidence="3" id="KW-1185">Reference proteome</keyword>